<comment type="caution">
    <text evidence="1">The sequence shown here is derived from an EMBL/GenBank/DDBJ whole genome shotgun (WGS) entry which is preliminary data.</text>
</comment>
<dbReference type="Proteomes" id="UP000237580">
    <property type="component" value="Unassembled WGS sequence"/>
</dbReference>
<reference evidence="1 2" key="1">
    <citation type="submission" date="2017-11" db="EMBL/GenBank/DDBJ databases">
        <authorList>
            <person name="Blom J."/>
        </authorList>
    </citation>
    <scope>NUCLEOTIDE SEQUENCE [LARGE SCALE GENOMIC DNA]</scope>
    <source>
        <strain evidence="1">NCPPB 2254</strain>
    </source>
</reference>
<organism evidence="1 2">
    <name type="scientific">Pseudomonas syringae pv. persicae</name>
    <dbReference type="NCBI Taxonomy" id="237306"/>
    <lineage>
        <taxon>Bacteria</taxon>
        <taxon>Pseudomonadati</taxon>
        <taxon>Pseudomonadota</taxon>
        <taxon>Gammaproteobacteria</taxon>
        <taxon>Pseudomonadales</taxon>
        <taxon>Pseudomonadaceae</taxon>
        <taxon>Pseudomonas</taxon>
    </lineage>
</organism>
<sequence>MTIGAETKLTDREWIKAFLNTLDAEQDHSHETYEFLRDNRFSDDGFDQELEIYQQLCHERGIQF</sequence>
<dbReference type="AlphaFoldDB" id="A0AB38EEH9"/>
<evidence type="ECO:0000313" key="1">
    <source>
        <dbReference type="EMBL" id="SOQ09190.1"/>
    </source>
</evidence>
<evidence type="ECO:0000313" key="2">
    <source>
        <dbReference type="Proteomes" id="UP000237580"/>
    </source>
</evidence>
<dbReference type="EMBL" id="ODAM01000057">
    <property type="protein sequence ID" value="SOQ09190.1"/>
    <property type="molecule type" value="Genomic_DNA"/>
</dbReference>
<proteinExistence type="predicted"/>
<accession>A0AB38EEH9</accession>
<gene>
    <name evidence="1" type="ORF">NCPPB2254_02231</name>
</gene>
<protein>
    <submittedName>
        <fullName evidence="1">Uncharacterized protein</fullName>
    </submittedName>
</protein>
<dbReference type="RefSeq" id="WP_104720175.1">
    <property type="nucleotide sequence ID" value="NZ_ODAL01000062.1"/>
</dbReference>
<name>A0AB38EEH9_9PSED</name>